<evidence type="ECO:0000313" key="9">
    <source>
        <dbReference type="Proteomes" id="UP000076947"/>
    </source>
</evidence>
<dbReference type="GO" id="GO:0005886">
    <property type="term" value="C:plasma membrane"/>
    <property type="evidence" value="ECO:0007669"/>
    <property type="project" value="UniProtKB-SubCell"/>
</dbReference>
<feature type="transmembrane region" description="Helical" evidence="6">
    <location>
        <begin position="226"/>
        <end position="246"/>
    </location>
</feature>
<dbReference type="PANTHER" id="PTHR23427">
    <property type="entry name" value="SURFEIT LOCUS PROTEIN"/>
    <property type="match status" value="1"/>
</dbReference>
<dbReference type="AlphaFoldDB" id="A0A177IRV8"/>
<dbReference type="OrthoDB" id="9807214at2"/>
<feature type="region of interest" description="Disordered" evidence="7">
    <location>
        <begin position="260"/>
        <end position="351"/>
    </location>
</feature>
<evidence type="ECO:0000256" key="7">
    <source>
        <dbReference type="SAM" id="MobiDB-lite"/>
    </source>
</evidence>
<keyword evidence="3 6" id="KW-0812">Transmembrane</keyword>
<organism evidence="8 9">
    <name type="scientific">Corynebacterium stationis</name>
    <dbReference type="NCBI Taxonomy" id="1705"/>
    <lineage>
        <taxon>Bacteria</taxon>
        <taxon>Bacillati</taxon>
        <taxon>Actinomycetota</taxon>
        <taxon>Actinomycetes</taxon>
        <taxon>Mycobacteriales</taxon>
        <taxon>Corynebacteriaceae</taxon>
        <taxon>Corynebacterium</taxon>
    </lineage>
</organism>
<gene>
    <name evidence="8" type="ORF">AYJ05_10545</name>
</gene>
<dbReference type="STRING" id="1705.CA21670_03770"/>
<dbReference type="CDD" id="cd06662">
    <property type="entry name" value="SURF1"/>
    <property type="match status" value="1"/>
</dbReference>
<evidence type="ECO:0000256" key="6">
    <source>
        <dbReference type="RuleBase" id="RU363076"/>
    </source>
</evidence>
<dbReference type="InterPro" id="IPR045214">
    <property type="entry name" value="Surf1/Surf4"/>
</dbReference>
<keyword evidence="4 6" id="KW-1133">Transmembrane helix</keyword>
<comment type="similarity">
    <text evidence="2 6">Belongs to the SURF1 family.</text>
</comment>
<dbReference type="PANTHER" id="PTHR23427:SF2">
    <property type="entry name" value="SURFEIT LOCUS PROTEIN 1"/>
    <property type="match status" value="1"/>
</dbReference>
<evidence type="ECO:0000256" key="1">
    <source>
        <dbReference type="ARBA" id="ARBA00004370"/>
    </source>
</evidence>
<evidence type="ECO:0000256" key="5">
    <source>
        <dbReference type="ARBA" id="ARBA00023136"/>
    </source>
</evidence>
<dbReference type="Proteomes" id="UP000076947">
    <property type="component" value="Unassembled WGS sequence"/>
</dbReference>
<dbReference type="PROSITE" id="PS50895">
    <property type="entry name" value="SURF1"/>
    <property type="match status" value="1"/>
</dbReference>
<evidence type="ECO:0000256" key="4">
    <source>
        <dbReference type="ARBA" id="ARBA00022989"/>
    </source>
</evidence>
<keyword evidence="5 6" id="KW-0472">Membrane</keyword>
<name>A0A177IRV8_9CORY</name>
<dbReference type="EMBL" id="LSTQ01000005">
    <property type="protein sequence ID" value="OAH31286.1"/>
    <property type="molecule type" value="Genomic_DNA"/>
</dbReference>
<reference evidence="9" key="1">
    <citation type="submission" date="2016-02" db="EMBL/GenBank/DDBJ databases">
        <authorList>
            <person name="Kaur G."/>
            <person name="Nair G.R."/>
            <person name="Mayilraj S."/>
        </authorList>
    </citation>
    <scope>NUCLEOTIDE SEQUENCE [LARGE SCALE GENOMIC DNA]</scope>
    <source>
        <strain evidence="9">GA-15</strain>
    </source>
</reference>
<proteinExistence type="inferred from homology"/>
<sequence>MREQVKKKNSGWLGAFRPSWILLALFVIVFTYVSITILSPWQLHKDDDIVERNHQLEAAFEADPVDYKEAINPDGSLDADKEWTRVVLTGQYLNDYETLLRMRPVSSGPSYQSLVPFETTEGDVILVNRGWISAGEANAVPDDLESAPTGEVQLNGFARLGESVHPNAPIDRDGYTQVYSINAETIMDVSGAEDLSSAFVQLSDDQPGGLNTIPLPSMDRGNHLSYGYQWIAFGILAPIGLGWFVYSEIRERRRAEKEQAELEALRTSDTPGEQATSEETSTETASTHAAPVTTETHAKEAPAEHTPAQPADAEPVIENHTTAASRRRRARYGDAHPDHYAKFNKRSQDRA</sequence>
<evidence type="ECO:0000256" key="2">
    <source>
        <dbReference type="ARBA" id="ARBA00007165"/>
    </source>
</evidence>
<keyword evidence="6" id="KW-1003">Cell membrane</keyword>
<feature type="compositionally biased region" description="Basic and acidic residues" evidence="7">
    <location>
        <begin position="331"/>
        <end position="351"/>
    </location>
</feature>
<feature type="transmembrane region" description="Helical" evidence="6">
    <location>
        <begin position="20"/>
        <end position="41"/>
    </location>
</feature>
<evidence type="ECO:0000313" key="8">
    <source>
        <dbReference type="EMBL" id="OAH31286.1"/>
    </source>
</evidence>
<evidence type="ECO:0000256" key="3">
    <source>
        <dbReference type="ARBA" id="ARBA00022692"/>
    </source>
</evidence>
<comment type="caution">
    <text evidence="8">The sequence shown here is derived from an EMBL/GenBank/DDBJ whole genome shotgun (WGS) entry which is preliminary data.</text>
</comment>
<accession>A0A177IRV8</accession>
<keyword evidence="9" id="KW-1185">Reference proteome</keyword>
<feature type="compositionally biased region" description="Low complexity" evidence="7">
    <location>
        <begin position="275"/>
        <end position="290"/>
    </location>
</feature>
<dbReference type="InterPro" id="IPR002994">
    <property type="entry name" value="Surf1/Shy1"/>
</dbReference>
<dbReference type="Pfam" id="PF02104">
    <property type="entry name" value="SURF1"/>
    <property type="match status" value="1"/>
</dbReference>
<dbReference type="RefSeq" id="WP_066838027.1">
    <property type="nucleotide sequence ID" value="NZ_LSTQ01000005.1"/>
</dbReference>
<protein>
    <recommendedName>
        <fullName evidence="6">SURF1-like protein</fullName>
    </recommendedName>
</protein>
<comment type="subcellular location">
    <subcellularLocation>
        <location evidence="6">Cell membrane</location>
        <topology evidence="6">Multi-pass membrane protein</topology>
    </subcellularLocation>
    <subcellularLocation>
        <location evidence="1">Membrane</location>
    </subcellularLocation>
</comment>